<name>A0A453LU71_AEGTS</name>
<dbReference type="AlphaFoldDB" id="A0A453LU71"/>
<accession>A0A453LU71</accession>
<organism evidence="2 3">
    <name type="scientific">Aegilops tauschii subsp. strangulata</name>
    <name type="common">Goatgrass</name>
    <dbReference type="NCBI Taxonomy" id="200361"/>
    <lineage>
        <taxon>Eukaryota</taxon>
        <taxon>Viridiplantae</taxon>
        <taxon>Streptophyta</taxon>
        <taxon>Embryophyta</taxon>
        <taxon>Tracheophyta</taxon>
        <taxon>Spermatophyta</taxon>
        <taxon>Magnoliopsida</taxon>
        <taxon>Liliopsida</taxon>
        <taxon>Poales</taxon>
        <taxon>Poaceae</taxon>
        <taxon>BOP clade</taxon>
        <taxon>Pooideae</taxon>
        <taxon>Triticodae</taxon>
        <taxon>Triticeae</taxon>
        <taxon>Triticinae</taxon>
        <taxon>Aegilops</taxon>
    </lineage>
</organism>
<sequence length="112" mass="12814">MEAEELLRKIRELEEGQAELLREMGRLAPERRGSGGAQRAADRRRRPPSPALPPRHPSLSRALPDSSPRPLRDNRARLSDRHCHWILQSLGQAVHIIAPDGKLLYWRDSTRC</sequence>
<evidence type="ECO:0000313" key="2">
    <source>
        <dbReference type="EnsemblPlants" id="AET5Gv20917800.2"/>
    </source>
</evidence>
<evidence type="ECO:0000256" key="1">
    <source>
        <dbReference type="SAM" id="MobiDB-lite"/>
    </source>
</evidence>
<evidence type="ECO:0000313" key="3">
    <source>
        <dbReference type="Proteomes" id="UP000015105"/>
    </source>
</evidence>
<reference evidence="3" key="2">
    <citation type="journal article" date="2017" name="Nat. Plants">
        <title>The Aegilops tauschii genome reveals multiple impacts of transposons.</title>
        <authorList>
            <person name="Zhao G."/>
            <person name="Zou C."/>
            <person name="Li K."/>
            <person name="Wang K."/>
            <person name="Li T."/>
            <person name="Gao L."/>
            <person name="Zhang X."/>
            <person name="Wang H."/>
            <person name="Yang Z."/>
            <person name="Liu X."/>
            <person name="Jiang W."/>
            <person name="Mao L."/>
            <person name="Kong X."/>
            <person name="Jiao Y."/>
            <person name="Jia J."/>
        </authorList>
    </citation>
    <scope>NUCLEOTIDE SEQUENCE [LARGE SCALE GENOMIC DNA]</scope>
    <source>
        <strain evidence="3">cv. AL8/78</strain>
    </source>
</reference>
<dbReference type="EnsemblPlants" id="AET5Gv20917800.2">
    <property type="protein sequence ID" value="AET5Gv20917800.2"/>
    <property type="gene ID" value="AET5Gv20917800"/>
</dbReference>
<reference evidence="2" key="4">
    <citation type="submission" date="2019-03" db="UniProtKB">
        <authorList>
            <consortium name="EnsemblPlants"/>
        </authorList>
    </citation>
    <scope>IDENTIFICATION</scope>
</reference>
<dbReference type="Proteomes" id="UP000015105">
    <property type="component" value="Chromosome 5D"/>
</dbReference>
<reference evidence="3" key="1">
    <citation type="journal article" date="2014" name="Science">
        <title>Ancient hybridizations among the ancestral genomes of bread wheat.</title>
        <authorList>
            <consortium name="International Wheat Genome Sequencing Consortium,"/>
            <person name="Marcussen T."/>
            <person name="Sandve S.R."/>
            <person name="Heier L."/>
            <person name="Spannagl M."/>
            <person name="Pfeifer M."/>
            <person name="Jakobsen K.S."/>
            <person name="Wulff B.B."/>
            <person name="Steuernagel B."/>
            <person name="Mayer K.F."/>
            <person name="Olsen O.A."/>
        </authorList>
    </citation>
    <scope>NUCLEOTIDE SEQUENCE [LARGE SCALE GENOMIC DNA]</scope>
    <source>
        <strain evidence="3">cv. AL8/78</strain>
    </source>
</reference>
<protein>
    <submittedName>
        <fullName evidence="2">Uncharacterized protein</fullName>
    </submittedName>
</protein>
<reference evidence="2" key="3">
    <citation type="journal article" date="2017" name="Nature">
        <title>Genome sequence of the progenitor of the wheat D genome Aegilops tauschii.</title>
        <authorList>
            <person name="Luo M.C."/>
            <person name="Gu Y.Q."/>
            <person name="Puiu D."/>
            <person name="Wang H."/>
            <person name="Twardziok S.O."/>
            <person name="Deal K.R."/>
            <person name="Huo N."/>
            <person name="Zhu T."/>
            <person name="Wang L."/>
            <person name="Wang Y."/>
            <person name="McGuire P.E."/>
            <person name="Liu S."/>
            <person name="Long H."/>
            <person name="Ramasamy R.K."/>
            <person name="Rodriguez J.C."/>
            <person name="Van S.L."/>
            <person name="Yuan L."/>
            <person name="Wang Z."/>
            <person name="Xia Z."/>
            <person name="Xiao L."/>
            <person name="Anderson O.D."/>
            <person name="Ouyang S."/>
            <person name="Liang Y."/>
            <person name="Zimin A.V."/>
            <person name="Pertea G."/>
            <person name="Qi P."/>
            <person name="Bennetzen J.L."/>
            <person name="Dai X."/>
            <person name="Dawson M.W."/>
            <person name="Muller H.G."/>
            <person name="Kugler K."/>
            <person name="Rivarola-Duarte L."/>
            <person name="Spannagl M."/>
            <person name="Mayer K.F.X."/>
            <person name="Lu F.H."/>
            <person name="Bevan M.W."/>
            <person name="Leroy P."/>
            <person name="Li P."/>
            <person name="You F.M."/>
            <person name="Sun Q."/>
            <person name="Liu Z."/>
            <person name="Lyons E."/>
            <person name="Wicker T."/>
            <person name="Salzberg S.L."/>
            <person name="Devos K.M."/>
            <person name="Dvorak J."/>
        </authorList>
    </citation>
    <scope>NUCLEOTIDE SEQUENCE [LARGE SCALE GENOMIC DNA]</scope>
    <source>
        <strain evidence="2">cv. AL8/78</strain>
    </source>
</reference>
<dbReference type="Gramene" id="AET5Gv20917800.2">
    <property type="protein sequence ID" value="AET5Gv20917800.2"/>
    <property type="gene ID" value="AET5Gv20917800"/>
</dbReference>
<reference evidence="2" key="5">
    <citation type="journal article" date="2021" name="G3 (Bethesda)">
        <title>Aegilops tauschii genome assembly Aet v5.0 features greater sequence contiguity and improved annotation.</title>
        <authorList>
            <person name="Wang L."/>
            <person name="Zhu T."/>
            <person name="Rodriguez J.C."/>
            <person name="Deal K.R."/>
            <person name="Dubcovsky J."/>
            <person name="McGuire P.E."/>
            <person name="Lux T."/>
            <person name="Spannagl M."/>
            <person name="Mayer K.F.X."/>
            <person name="Baldrich P."/>
            <person name="Meyers B.C."/>
            <person name="Huo N."/>
            <person name="Gu Y.Q."/>
            <person name="Zhou H."/>
            <person name="Devos K.M."/>
            <person name="Bennetzen J.L."/>
            <person name="Unver T."/>
            <person name="Budak H."/>
            <person name="Gulick P.J."/>
            <person name="Galiba G."/>
            <person name="Kalapos B."/>
            <person name="Nelson D.R."/>
            <person name="Li P."/>
            <person name="You F.M."/>
            <person name="Luo M.C."/>
            <person name="Dvorak J."/>
        </authorList>
    </citation>
    <scope>NUCLEOTIDE SEQUENCE [LARGE SCALE GENOMIC DNA]</scope>
    <source>
        <strain evidence="2">cv. AL8/78</strain>
    </source>
</reference>
<feature type="compositionally biased region" description="Basic and acidic residues" evidence="1">
    <location>
        <begin position="22"/>
        <end position="33"/>
    </location>
</feature>
<keyword evidence="3" id="KW-1185">Reference proteome</keyword>
<feature type="region of interest" description="Disordered" evidence="1">
    <location>
        <begin position="22"/>
        <end position="75"/>
    </location>
</feature>
<proteinExistence type="predicted"/>